<dbReference type="InterPro" id="IPR012341">
    <property type="entry name" value="6hp_glycosidase-like_sf"/>
</dbReference>
<dbReference type="Proteomes" id="UP001373714">
    <property type="component" value="Unassembled WGS sequence"/>
</dbReference>
<dbReference type="Pfam" id="PF17389">
    <property type="entry name" value="Bac_rhamnosid6H"/>
    <property type="match status" value="1"/>
</dbReference>
<evidence type="ECO:0000259" key="4">
    <source>
        <dbReference type="Pfam" id="PF17389"/>
    </source>
</evidence>
<dbReference type="Gene3D" id="2.60.420.10">
    <property type="entry name" value="Maltose phosphorylase, domain 3"/>
    <property type="match status" value="1"/>
</dbReference>
<dbReference type="InterPro" id="IPR035396">
    <property type="entry name" value="Bac_rhamnosid6H"/>
</dbReference>
<accession>A0AAV9VMV7</accession>
<dbReference type="SUPFAM" id="SSF48208">
    <property type="entry name" value="Six-hairpin glycosidases"/>
    <property type="match status" value="1"/>
</dbReference>
<reference evidence="6 7" key="1">
    <citation type="submission" date="2019-10" db="EMBL/GenBank/DDBJ databases">
        <authorList>
            <person name="Palmer J.M."/>
        </authorList>
    </citation>
    <scope>NUCLEOTIDE SEQUENCE [LARGE SCALE GENOMIC DNA]</scope>
    <source>
        <strain evidence="6 7">TWF730</strain>
    </source>
</reference>
<dbReference type="EC" id="3.2.1.40" evidence="2"/>
<dbReference type="InterPro" id="IPR008928">
    <property type="entry name" value="6-hairpin_glycosidase_sf"/>
</dbReference>
<dbReference type="InterPro" id="IPR035398">
    <property type="entry name" value="Bac_rhamnosid_C"/>
</dbReference>
<protein>
    <recommendedName>
        <fullName evidence="2">alpha-L-rhamnosidase</fullName>
        <ecNumber evidence="2">3.2.1.40</ecNumber>
    </recommendedName>
</protein>
<keyword evidence="7" id="KW-1185">Reference proteome</keyword>
<evidence type="ECO:0000259" key="5">
    <source>
        <dbReference type="Pfam" id="PF17390"/>
    </source>
</evidence>
<evidence type="ECO:0000313" key="7">
    <source>
        <dbReference type="Proteomes" id="UP001373714"/>
    </source>
</evidence>
<dbReference type="GO" id="GO:0030596">
    <property type="term" value="F:alpha-L-rhamnosidase activity"/>
    <property type="evidence" value="ECO:0007669"/>
    <property type="project" value="UniProtKB-EC"/>
</dbReference>
<sequence>MQRPQPQITPVAPVLCKRTQNGTTVFADFGADAYGNLQIIISPPVYPTTLRIRLGEKLDATGAIDRRPYGSVNYREISLVTQPDRTVYQLQIPPKPRHSNPQAVHMPPEIGEVTVFRYAEIDNAPKSITAESLRQLYVHTTFDDNTGVFQSSDDTLNAVWRLCKHTIKATTAFGVYIDGERERIPYEADSYINQLSHLACDANPEVAQYTFEHMLKNPTWPTEWGLHMPMIASFDYKFTGDLGLANTHYEALKKKLLMEKARGDGLIRALGIVDWPAGERDGFNDGDGQNQAGPEINTVVNAFHYHALGEMAIIAHATGRTADAVLFKSRAKAVYNAFNAVFFDRTRGIYIDGEGSTHASLHANMYSLAFDLVPRGYQNQVADFIQSRGMACSVYGAQYLLEALYKAGRDEYALQLMTSRTDRSWWHMIEIGSTMTLEAWDVKYKPNLTWNHAWGTAPANIISRYLLGVRPLEAGFKKILIAPQPGSLEQAYGTVPTVMGPVVVGYQIGALTVEIPQGTTARVMIQNKLASQQQFPPQIRINGEARDAQWDNGFIVVDDVGPGKSRFDF</sequence>
<dbReference type="PANTHER" id="PTHR33307">
    <property type="entry name" value="ALPHA-RHAMNOSIDASE (EUROFUNG)"/>
    <property type="match status" value="1"/>
</dbReference>
<feature type="domain" description="Alpha-L-rhamnosidase six-hairpin glycosidase" evidence="4">
    <location>
        <begin position="145"/>
        <end position="464"/>
    </location>
</feature>
<feature type="domain" description="Alpha-L-rhamnosidase C-terminal" evidence="5">
    <location>
        <begin position="468"/>
        <end position="528"/>
    </location>
</feature>
<organism evidence="6 7">
    <name type="scientific">Orbilia blumenaviensis</name>
    <dbReference type="NCBI Taxonomy" id="1796055"/>
    <lineage>
        <taxon>Eukaryota</taxon>
        <taxon>Fungi</taxon>
        <taxon>Dikarya</taxon>
        <taxon>Ascomycota</taxon>
        <taxon>Pezizomycotina</taxon>
        <taxon>Orbiliomycetes</taxon>
        <taxon>Orbiliales</taxon>
        <taxon>Orbiliaceae</taxon>
        <taxon>Orbilia</taxon>
    </lineage>
</organism>
<comment type="catalytic activity">
    <reaction evidence="1">
        <text>Hydrolysis of terminal non-reducing alpha-L-rhamnose residues in alpha-L-rhamnosides.</text>
        <dbReference type="EC" id="3.2.1.40"/>
    </reaction>
</comment>
<dbReference type="PANTHER" id="PTHR33307:SF6">
    <property type="entry name" value="ALPHA-RHAMNOSIDASE (EUROFUNG)-RELATED"/>
    <property type="match status" value="1"/>
</dbReference>
<gene>
    <name evidence="6" type="ORF">TWF730_000193</name>
</gene>
<proteinExistence type="predicted"/>
<dbReference type="EMBL" id="JAVHNS010000001">
    <property type="protein sequence ID" value="KAK6362737.1"/>
    <property type="molecule type" value="Genomic_DNA"/>
</dbReference>
<dbReference type="Gene3D" id="2.60.120.260">
    <property type="entry name" value="Galactose-binding domain-like"/>
    <property type="match status" value="1"/>
</dbReference>
<name>A0AAV9VMV7_9PEZI</name>
<dbReference type="Pfam" id="PF17390">
    <property type="entry name" value="Bac_rhamnosid_C"/>
    <property type="match status" value="1"/>
</dbReference>
<comment type="caution">
    <text evidence="6">The sequence shown here is derived from an EMBL/GenBank/DDBJ whole genome shotgun (WGS) entry which is preliminary data.</text>
</comment>
<evidence type="ECO:0000256" key="3">
    <source>
        <dbReference type="ARBA" id="ARBA00022801"/>
    </source>
</evidence>
<evidence type="ECO:0000313" key="6">
    <source>
        <dbReference type="EMBL" id="KAK6362737.1"/>
    </source>
</evidence>
<evidence type="ECO:0000256" key="1">
    <source>
        <dbReference type="ARBA" id="ARBA00001445"/>
    </source>
</evidence>
<dbReference type="AlphaFoldDB" id="A0AAV9VMV7"/>
<dbReference type="Gene3D" id="1.50.10.10">
    <property type="match status" value="1"/>
</dbReference>
<evidence type="ECO:0000256" key="2">
    <source>
        <dbReference type="ARBA" id="ARBA00012652"/>
    </source>
</evidence>
<keyword evidence="3" id="KW-0378">Hydrolase</keyword>
<dbReference type="GO" id="GO:0005975">
    <property type="term" value="P:carbohydrate metabolic process"/>
    <property type="evidence" value="ECO:0007669"/>
    <property type="project" value="InterPro"/>
</dbReference>
<dbReference type="InterPro" id="IPR016007">
    <property type="entry name" value="Alpha_rhamnosid"/>
</dbReference>